<protein>
    <submittedName>
        <fullName evidence="1">DUF1550 domain-containing protein</fullName>
    </submittedName>
</protein>
<evidence type="ECO:0000313" key="2">
    <source>
        <dbReference type="Proteomes" id="UP000016569"/>
    </source>
</evidence>
<organism evidence="1 2">
    <name type="scientific">Brevundimonas abyssalis TAR-001</name>
    <dbReference type="NCBI Taxonomy" id="1391729"/>
    <lineage>
        <taxon>Bacteria</taxon>
        <taxon>Pseudomonadati</taxon>
        <taxon>Pseudomonadota</taxon>
        <taxon>Alphaproteobacteria</taxon>
        <taxon>Caulobacterales</taxon>
        <taxon>Caulobacteraceae</taxon>
        <taxon>Brevundimonas</taxon>
    </lineage>
</organism>
<dbReference type="AlphaFoldDB" id="A0A8E0TSG7"/>
<keyword evidence="2" id="KW-1185">Reference proteome</keyword>
<accession>A0A8E0TSG7</accession>
<evidence type="ECO:0000313" key="1">
    <source>
        <dbReference type="EMBL" id="GAD60295.1"/>
    </source>
</evidence>
<dbReference type="EMBL" id="BATC01000064">
    <property type="protein sequence ID" value="GAD60295.1"/>
    <property type="molecule type" value="Genomic_DNA"/>
</dbReference>
<proteinExistence type="predicted"/>
<name>A0A8E0TSG7_9CAUL</name>
<gene>
    <name evidence="1" type="ORF">MBEBAB_2545</name>
</gene>
<comment type="caution">
    <text evidence="1">The sequence shown here is derived from an EMBL/GenBank/DDBJ whole genome shotgun (WGS) entry which is preliminary data.</text>
</comment>
<sequence length="307" mass="32240">MLWGVEDARPVIAVAPGLDPAPVIEAAPRDARLVWLAPGFPALGDAAPPASTGTVSLIRQLDAELAPDAPLDVVVPPLLEDADAERPRLTRPVTWRVSDQAAAAEQPMPAAAPALTVRHSAEARDSVRYVSAAASAWSPPDAEPALDVAAVDQPLGPETRHLVWLATGPLPEAVADWIEDGGVALLSHDARLDLDAPPVPVWSDAAGRPLATTGVRGRGRVVQFTRPLEPAAMPQLLDADFPDALERLLVPPVTPSRVAAADHAPLTGARAYALPPLDIRPWLALLIALLFAAERWLATSARRGAAP</sequence>
<dbReference type="Proteomes" id="UP000016569">
    <property type="component" value="Unassembled WGS sequence"/>
</dbReference>
<reference evidence="2" key="1">
    <citation type="journal article" date="2013" name="Genome Announc.">
        <title>Draft Genome Sequence of the Dimorphic Prosthecate Bacterium Brevundimonas abyssalis TAR-001T.</title>
        <authorList>
            <person name="Tsubouchi T."/>
            <person name="Nishi S."/>
            <person name="Usui K."/>
            <person name="Shimane Y."/>
            <person name="Takaki Y."/>
            <person name="Maruyama T."/>
            <person name="Hatada Y."/>
        </authorList>
    </citation>
    <scope>NUCLEOTIDE SEQUENCE [LARGE SCALE GENOMIC DNA]</scope>
    <source>
        <strain evidence="2">TAR-001</strain>
    </source>
</reference>